<keyword evidence="1" id="KW-0812">Transmembrane</keyword>
<keyword evidence="3" id="KW-1185">Reference proteome</keyword>
<dbReference type="AlphaFoldDB" id="A0A1W1XBR9"/>
<dbReference type="Proteomes" id="UP000192468">
    <property type="component" value="Unassembled WGS sequence"/>
</dbReference>
<proteinExistence type="predicted"/>
<keyword evidence="1" id="KW-0472">Membrane</keyword>
<dbReference type="OrthoDB" id="1631895at2"/>
<dbReference type="EMBL" id="FWXH01000003">
    <property type="protein sequence ID" value="SMC21327.1"/>
    <property type="molecule type" value="Genomic_DNA"/>
</dbReference>
<dbReference type="RefSeq" id="WP_084114745.1">
    <property type="nucleotide sequence ID" value="NZ_FWXH01000003.1"/>
</dbReference>
<name>A0A1W1XBR9_9CLOT</name>
<dbReference type="Gene3D" id="1.10.1760.20">
    <property type="match status" value="1"/>
</dbReference>
<feature type="transmembrane region" description="Helical" evidence="1">
    <location>
        <begin position="126"/>
        <end position="149"/>
    </location>
</feature>
<feature type="transmembrane region" description="Helical" evidence="1">
    <location>
        <begin position="74"/>
        <end position="92"/>
    </location>
</feature>
<reference evidence="2 3" key="1">
    <citation type="submission" date="2017-04" db="EMBL/GenBank/DDBJ databases">
        <authorList>
            <person name="Afonso C.L."/>
            <person name="Miller P.J."/>
            <person name="Scott M.A."/>
            <person name="Spackman E."/>
            <person name="Goraichik I."/>
            <person name="Dimitrov K.M."/>
            <person name="Suarez D.L."/>
            <person name="Swayne D.E."/>
        </authorList>
    </citation>
    <scope>NUCLEOTIDE SEQUENCE [LARGE SCALE GENOMIC DNA]</scope>
    <source>
        <strain evidence="2 3">DSM 12555</strain>
    </source>
</reference>
<evidence type="ECO:0000313" key="3">
    <source>
        <dbReference type="Proteomes" id="UP000192468"/>
    </source>
</evidence>
<keyword evidence="1" id="KW-1133">Transmembrane helix</keyword>
<evidence type="ECO:0000313" key="2">
    <source>
        <dbReference type="EMBL" id="SMC21327.1"/>
    </source>
</evidence>
<protein>
    <submittedName>
        <fullName evidence="2">Niacin transporter</fullName>
    </submittedName>
</protein>
<evidence type="ECO:0000256" key="1">
    <source>
        <dbReference type="SAM" id="Phobius"/>
    </source>
</evidence>
<gene>
    <name evidence="2" type="ORF">SAMN02745134_01245</name>
</gene>
<sequence>MNKVRTLTYTALLTAMAIIIPIYFGFLRVYIPPFSATIAAHVPMFIAMFFGPYAAIIVGIGSALGFLITTTPVIAARACTHIVVGFVGAVLIKKGVSFPKVVASTLPIHAILEGLVIIPFTGFNYLVAVVAIGTAVHHIVDGIIAYIIAKSISKVSKSRDNVFKSVA</sequence>
<feature type="transmembrane region" description="Helical" evidence="1">
    <location>
        <begin position="42"/>
        <end position="68"/>
    </location>
</feature>
<dbReference type="STRING" id="1121291.SAMN02745134_01245"/>
<feature type="transmembrane region" description="Helical" evidence="1">
    <location>
        <begin position="6"/>
        <end position="30"/>
    </location>
</feature>
<accession>A0A1W1XBR9</accession>
<organism evidence="2 3">
    <name type="scientific">Clostridium acidisoli DSM 12555</name>
    <dbReference type="NCBI Taxonomy" id="1121291"/>
    <lineage>
        <taxon>Bacteria</taxon>
        <taxon>Bacillati</taxon>
        <taxon>Bacillota</taxon>
        <taxon>Clostridia</taxon>
        <taxon>Eubacteriales</taxon>
        <taxon>Clostridiaceae</taxon>
        <taxon>Clostridium</taxon>
    </lineage>
</organism>